<accession>A0A369KUZ4</accession>
<evidence type="ECO:0000313" key="3">
    <source>
        <dbReference type="Proteomes" id="UP000253934"/>
    </source>
</evidence>
<dbReference type="InterPro" id="IPR038726">
    <property type="entry name" value="PDDEXK_AddAB-type"/>
</dbReference>
<comment type="caution">
    <text evidence="2">The sequence shown here is derived from an EMBL/GenBank/DDBJ whole genome shotgun (WGS) entry which is preliminary data.</text>
</comment>
<feature type="domain" description="PD-(D/E)XK endonuclease-like" evidence="1">
    <location>
        <begin position="607"/>
        <end position="934"/>
    </location>
</feature>
<dbReference type="Gene3D" id="3.90.320.10">
    <property type="match status" value="1"/>
</dbReference>
<dbReference type="Pfam" id="PF12705">
    <property type="entry name" value="PDDEXK_1"/>
    <property type="match status" value="1"/>
</dbReference>
<dbReference type="AlphaFoldDB" id="A0A369KUZ4"/>
<organism evidence="2 3">
    <name type="scientific">Spirobacillus cienkowskii</name>
    <dbReference type="NCBI Taxonomy" id="495820"/>
    <lineage>
        <taxon>Bacteria</taxon>
        <taxon>Pseudomonadati</taxon>
        <taxon>Bdellovibrionota</taxon>
        <taxon>Oligoflexia</taxon>
        <taxon>Silvanigrellales</taxon>
        <taxon>Spirobacillus</taxon>
    </lineage>
</organism>
<sequence>MSEFNILQKLTEKTIYLAIKVYMEKEFFERTPFLNHYQAIKEFANLFCEGFSKNSDLSYSVVCERKEDIISVRNQLFYEINLILNHNDNSTLCGISMYTLDELARNFCASIASSTEKNTLNEIPSFIFKPYLDITTQEKLVEYILYFYGYFNNDALPIAKQILSFIDFQWPEDYNFAKLLINTQNKENINTVQEINESSLRQILATYHYAIYELNNYCRLQNLVTEYLQFNYIKHIHEINENPHLNFVLPNKFLSGNILWISAPEFKTQNNLITNNNDHENTIKPGNFQKYFIEEFKNYILKTRDILYKNNSCFFNSRFIISETNKELNNNNISFYVAENKHCFVKKVEELKIENNNFILLGDFNPGKLCEIDLNANGAYPISQQFYNAWKNNDKNFTKYSEVFPQIDKHYNDFIEYISLITNEKYLKNIGKEYNIVGHSLSIDFLEELFKKIASKETVNLGLENIFASLPKVLSLFSCKNNPNKLIIIGRIHAPTSSSFHVKVLNNAISLLKKQNIKIDHPASEIMYRGFWKNLLSHEVTIDFYLESISELDNFPSYLKPQKNIIKFGKKFIETPVSKIIKKFSPQNEKKLLNDWRKYLNTSNNKISITGFERYVNCPLQFFLSEVIGIKKNKYDILKSENEQIGISLHFLAEQFMTRLVSSLGNANYAKVMLPIYNDIIQCLKNEKLFLTSKKEIWVKAIYCQIEKHGTLFENSIKLAFEEALNIIWHPINLKNMSEFNLAQFREVVKRTFFRFLKIEAKLAENLTNCLTGIERERPVNINLGGVNLSGKIDRIDATPNGLHIIDYKTTQISKTEKKLALLPSDLKNCKSSKLSVQGALYCLAWSKNNLLDDEDYRDSIHSFSLFQLKNLDDFSNPILSYNFTPKLTPSESIYNSLFQEYSEYALRLKDGNFYPNPLHTKTCDFCDFNKICPAVVLNNFNSDGDCEENE</sequence>
<evidence type="ECO:0000313" key="2">
    <source>
        <dbReference type="EMBL" id="RDB35534.1"/>
    </source>
</evidence>
<keyword evidence="3" id="KW-1185">Reference proteome</keyword>
<reference evidence="2" key="1">
    <citation type="submission" date="2018-04" db="EMBL/GenBank/DDBJ databases">
        <title>Draft genome sequence of the Candidatus Spirobacillus cienkowskii, a pathogen of freshwater Daphnia species, reconstructed from hemolymph metagenomic reads.</title>
        <authorList>
            <person name="Bresciani L."/>
            <person name="Lemos L.N."/>
            <person name="Wale N."/>
            <person name="Lin J.Y."/>
            <person name="Fernandes G.R."/>
            <person name="Duffy M.A."/>
            <person name="Rodrigues J.M."/>
        </authorList>
    </citation>
    <scope>NUCLEOTIDE SEQUENCE [LARGE SCALE GENOMIC DNA]</scope>
    <source>
        <strain evidence="2">Binning01</strain>
    </source>
</reference>
<name>A0A369KUZ4_9BACT</name>
<evidence type="ECO:0000259" key="1">
    <source>
        <dbReference type="Pfam" id="PF12705"/>
    </source>
</evidence>
<proteinExistence type="predicted"/>
<dbReference type="InterPro" id="IPR011604">
    <property type="entry name" value="PDDEXK-like_dom_sf"/>
</dbReference>
<protein>
    <recommendedName>
        <fullName evidence="1">PD-(D/E)XK endonuclease-like domain-containing protein</fullName>
    </recommendedName>
</protein>
<dbReference type="EMBL" id="QOVW01000082">
    <property type="protein sequence ID" value="RDB35534.1"/>
    <property type="molecule type" value="Genomic_DNA"/>
</dbReference>
<dbReference type="Proteomes" id="UP000253934">
    <property type="component" value="Unassembled WGS sequence"/>
</dbReference>
<gene>
    <name evidence="2" type="ORF">DCC88_09590</name>
</gene>